<dbReference type="SUPFAM" id="SSF63380">
    <property type="entry name" value="Riboflavin synthase domain-like"/>
    <property type="match status" value="1"/>
</dbReference>
<keyword evidence="4 5" id="KW-0472">Membrane</keyword>
<dbReference type="PROSITE" id="PS51384">
    <property type="entry name" value="FAD_FR"/>
    <property type="match status" value="1"/>
</dbReference>
<dbReference type="GO" id="GO:0016020">
    <property type="term" value="C:membrane"/>
    <property type="evidence" value="ECO:0007669"/>
    <property type="project" value="UniProtKB-SubCell"/>
</dbReference>
<dbReference type="InterPro" id="IPR017927">
    <property type="entry name" value="FAD-bd_FR_type"/>
</dbReference>
<evidence type="ECO:0000256" key="5">
    <source>
        <dbReference type="SAM" id="Phobius"/>
    </source>
</evidence>
<protein>
    <submittedName>
        <fullName evidence="7">Oxidoreductase FAD/NAD(P)-binding protein</fullName>
    </submittedName>
</protein>
<dbReference type="SFLD" id="SFLDG01168">
    <property type="entry name" value="Ferric_reductase_subgroup_(FRE"/>
    <property type="match status" value="1"/>
</dbReference>
<comment type="subcellular location">
    <subcellularLocation>
        <location evidence="1">Membrane</location>
        <topology evidence="1">Multi-pass membrane protein</topology>
    </subcellularLocation>
</comment>
<evidence type="ECO:0000256" key="2">
    <source>
        <dbReference type="ARBA" id="ARBA00022692"/>
    </source>
</evidence>
<evidence type="ECO:0000259" key="6">
    <source>
        <dbReference type="PROSITE" id="PS51384"/>
    </source>
</evidence>
<dbReference type="Gene3D" id="3.40.50.80">
    <property type="entry name" value="Nucleotide-binding domain of ferredoxin-NADP reductase (FNR) module"/>
    <property type="match status" value="1"/>
</dbReference>
<dbReference type="AlphaFoldDB" id="Q2IMP5"/>
<keyword evidence="2 5" id="KW-0812">Transmembrane</keyword>
<dbReference type="PANTHER" id="PTHR47354">
    <property type="entry name" value="NADH OXIDOREDUCTASE HCR"/>
    <property type="match status" value="1"/>
</dbReference>
<feature type="domain" description="FAD-binding FR-type" evidence="6">
    <location>
        <begin position="211"/>
        <end position="312"/>
    </location>
</feature>
<dbReference type="OrthoDB" id="9786134at2"/>
<dbReference type="SFLD" id="SFLDS00052">
    <property type="entry name" value="Ferric_Reductase_Domain"/>
    <property type="match status" value="1"/>
</dbReference>
<dbReference type="CDD" id="cd06198">
    <property type="entry name" value="FNR_like_3"/>
    <property type="match status" value="1"/>
</dbReference>
<accession>Q2IMP5</accession>
<dbReference type="GO" id="GO:0016491">
    <property type="term" value="F:oxidoreductase activity"/>
    <property type="evidence" value="ECO:0007669"/>
    <property type="project" value="InterPro"/>
</dbReference>
<dbReference type="HOGENOM" id="CLU_003827_19_2_7"/>
<dbReference type="InterPro" id="IPR039261">
    <property type="entry name" value="FNR_nucleotide-bd"/>
</dbReference>
<sequence>MRAVRLQDLTRVGLWIALYVLLALYPLLWLAAVPAPGGGDFRQELAAALGFLGLSIMAMQFLLTARFQWLAPPFGTDVVYAFHRHVTAVALVFVAAHPLVLLGPELGVGGMAAWLLPWRAPGAVGAGVWSLYALVVLAVTSYGRRRLRLPYEAWRVLHGVAATAAVLLGLWHAAAARRLLAGPVTRVMWIAWTLAWVALLLRVRVAKPLALRARPYRVSEVRPERGDAVTLVLDPDGHEGFRFRAGQFAWLALGASPFAAREHPFSISGSSQRAPRVELTVKALGDFTRRVQATRPGARAWVDGPYGTMSVDAFPDADGYLFVAGGIGIAPCLSMLRTLADRGDRRPHQLVFGTGRWERTPFREALAELATRLDLTVVHVLEHPPDGWTGEVGVVGEDVLRRHLPRGHRGCFVCGPPAMMDAVEKALVRLGVPLRDVHSERFDLV</sequence>
<feature type="transmembrane region" description="Helical" evidence="5">
    <location>
        <begin position="12"/>
        <end position="33"/>
    </location>
</feature>
<dbReference type="InterPro" id="IPR001433">
    <property type="entry name" value="OxRdtase_FAD/NAD-bd"/>
</dbReference>
<dbReference type="InterPro" id="IPR050415">
    <property type="entry name" value="MRET"/>
</dbReference>
<dbReference type="STRING" id="290397.Adeh_0299"/>
<evidence type="ECO:0000313" key="8">
    <source>
        <dbReference type="Proteomes" id="UP000001935"/>
    </source>
</evidence>
<feature type="transmembrane region" description="Helical" evidence="5">
    <location>
        <begin position="45"/>
        <end position="65"/>
    </location>
</feature>
<gene>
    <name evidence="7" type="ordered locus">Adeh_0299</name>
</gene>
<dbReference type="SUPFAM" id="SSF52343">
    <property type="entry name" value="Ferredoxin reductase-like, C-terminal NADP-linked domain"/>
    <property type="match status" value="1"/>
</dbReference>
<dbReference type="Pfam" id="PF01794">
    <property type="entry name" value="Ferric_reduct"/>
    <property type="match status" value="1"/>
</dbReference>
<dbReference type="PANTHER" id="PTHR47354:SF5">
    <property type="entry name" value="PROTEIN RFBI"/>
    <property type="match status" value="1"/>
</dbReference>
<dbReference type="PRINTS" id="PR00410">
    <property type="entry name" value="PHEHYDRXLASE"/>
</dbReference>
<feature type="transmembrane region" description="Helical" evidence="5">
    <location>
        <begin position="123"/>
        <end position="142"/>
    </location>
</feature>
<dbReference type="Gene3D" id="2.40.30.10">
    <property type="entry name" value="Translation factors"/>
    <property type="match status" value="1"/>
</dbReference>
<reference evidence="7" key="1">
    <citation type="submission" date="2006-01" db="EMBL/GenBank/DDBJ databases">
        <title>Complete sequence of Anaeromyxobacter dehalogenans 2CP-C.</title>
        <authorList>
            <consortium name="US DOE Joint Genome Institute"/>
            <person name="Copeland A."/>
            <person name="Lucas S."/>
            <person name="Lapidus A."/>
            <person name="Barry K."/>
            <person name="Detter J.C."/>
            <person name="Glavina T."/>
            <person name="Hammon N."/>
            <person name="Israni S."/>
            <person name="Pitluck S."/>
            <person name="Brettin T."/>
            <person name="Bruce D."/>
            <person name="Han C."/>
            <person name="Tapia R."/>
            <person name="Gilna P."/>
            <person name="Kiss H."/>
            <person name="Schmutz J."/>
            <person name="Larimer F."/>
            <person name="Land M."/>
            <person name="Kyrpides N."/>
            <person name="Anderson I."/>
            <person name="Sanford R.A."/>
            <person name="Ritalahti K.M."/>
            <person name="Thomas H.S."/>
            <person name="Kirby J.R."/>
            <person name="Zhulin I.B."/>
            <person name="Loeffler F.E."/>
            <person name="Richardson P."/>
        </authorList>
    </citation>
    <scope>NUCLEOTIDE SEQUENCE</scope>
    <source>
        <strain evidence="7">2CP-C</strain>
    </source>
</reference>
<feature type="transmembrane region" description="Helical" evidence="5">
    <location>
        <begin position="186"/>
        <end position="205"/>
    </location>
</feature>
<evidence type="ECO:0000313" key="7">
    <source>
        <dbReference type="EMBL" id="ABC80075.1"/>
    </source>
</evidence>
<dbReference type="KEGG" id="ade:Adeh_0299"/>
<feature type="transmembrane region" description="Helical" evidence="5">
    <location>
        <begin position="86"/>
        <end position="103"/>
    </location>
</feature>
<evidence type="ECO:0000256" key="4">
    <source>
        <dbReference type="ARBA" id="ARBA00023136"/>
    </source>
</evidence>
<proteinExistence type="predicted"/>
<keyword evidence="3 5" id="KW-1133">Transmembrane helix</keyword>
<dbReference type="InterPro" id="IPR013130">
    <property type="entry name" value="Fe3_Rdtase_TM_dom"/>
</dbReference>
<dbReference type="Proteomes" id="UP000001935">
    <property type="component" value="Chromosome"/>
</dbReference>
<evidence type="ECO:0000256" key="3">
    <source>
        <dbReference type="ARBA" id="ARBA00022989"/>
    </source>
</evidence>
<dbReference type="Pfam" id="PF00175">
    <property type="entry name" value="NAD_binding_1"/>
    <property type="match status" value="1"/>
</dbReference>
<dbReference type="eggNOG" id="COG4097">
    <property type="taxonomic scope" value="Bacteria"/>
</dbReference>
<dbReference type="EMBL" id="CP000251">
    <property type="protein sequence ID" value="ABC80075.1"/>
    <property type="molecule type" value="Genomic_DNA"/>
</dbReference>
<dbReference type="RefSeq" id="WP_011419358.1">
    <property type="nucleotide sequence ID" value="NC_007760.1"/>
</dbReference>
<organism evidence="7 8">
    <name type="scientific">Anaeromyxobacter dehalogenans (strain 2CP-C)</name>
    <dbReference type="NCBI Taxonomy" id="290397"/>
    <lineage>
        <taxon>Bacteria</taxon>
        <taxon>Pseudomonadati</taxon>
        <taxon>Myxococcota</taxon>
        <taxon>Myxococcia</taxon>
        <taxon>Myxococcales</taxon>
        <taxon>Cystobacterineae</taxon>
        <taxon>Anaeromyxobacteraceae</taxon>
        <taxon>Anaeromyxobacter</taxon>
    </lineage>
</organism>
<dbReference type="InterPro" id="IPR017938">
    <property type="entry name" value="Riboflavin_synthase-like_b-brl"/>
</dbReference>
<name>Q2IMP5_ANADE</name>
<feature type="transmembrane region" description="Helical" evidence="5">
    <location>
        <begin position="154"/>
        <end position="174"/>
    </location>
</feature>
<evidence type="ECO:0000256" key="1">
    <source>
        <dbReference type="ARBA" id="ARBA00004141"/>
    </source>
</evidence>